<dbReference type="Gene3D" id="1.25.40.10">
    <property type="entry name" value="Tetratricopeptide repeat domain"/>
    <property type="match status" value="1"/>
</dbReference>
<sequence length="230" mass="25875">MAVARTTPAQIDEIVVRVANFANEGRLKAGHLHFAVRQIAQLGDTCLAFRMAKITELLGFRPDISSLNIVISVCARAGDLNGAERCYAWILHCNLRPNRKTFCGLIYASQVCMSFSSVERWVKVMHAAHVSGPPGFLRRLLGALHGVTFKICQKLQVEDQQAVVRFEQAWLLWLLELGITTDRTSRRLLLSHVAARMWHFNVPVHPTILAEMAGACLDERQVLRQHLNKD</sequence>
<organism evidence="2">
    <name type="scientific">Noctiluca scintillans</name>
    <name type="common">Sea sparkle</name>
    <name type="synonym">Red tide dinoflagellate</name>
    <dbReference type="NCBI Taxonomy" id="2966"/>
    <lineage>
        <taxon>Eukaryota</taxon>
        <taxon>Sar</taxon>
        <taxon>Alveolata</taxon>
        <taxon>Dinophyceae</taxon>
        <taxon>Noctilucales</taxon>
        <taxon>Noctilucaceae</taxon>
        <taxon>Noctiluca</taxon>
    </lineage>
</organism>
<feature type="repeat" description="PPR" evidence="1">
    <location>
        <begin position="63"/>
        <end position="97"/>
    </location>
</feature>
<evidence type="ECO:0000256" key="1">
    <source>
        <dbReference type="PROSITE-ProRule" id="PRU00708"/>
    </source>
</evidence>
<dbReference type="AlphaFoldDB" id="A0A7S1EW66"/>
<dbReference type="PROSITE" id="PS51375">
    <property type="entry name" value="PPR"/>
    <property type="match status" value="1"/>
</dbReference>
<dbReference type="InterPro" id="IPR011990">
    <property type="entry name" value="TPR-like_helical_dom_sf"/>
</dbReference>
<name>A0A7S1EW66_NOCSC</name>
<protein>
    <recommendedName>
        <fullName evidence="3">Pentatricopeptide repeat-containing protein</fullName>
    </recommendedName>
</protein>
<proteinExistence type="predicted"/>
<gene>
    <name evidence="2" type="ORF">NSCI0253_LOCUS3129</name>
</gene>
<evidence type="ECO:0000313" key="2">
    <source>
        <dbReference type="EMBL" id="CAD8828783.1"/>
    </source>
</evidence>
<dbReference type="EMBL" id="HBFQ01004526">
    <property type="protein sequence ID" value="CAD8828783.1"/>
    <property type="molecule type" value="Transcribed_RNA"/>
</dbReference>
<reference evidence="2" key="1">
    <citation type="submission" date="2021-01" db="EMBL/GenBank/DDBJ databases">
        <authorList>
            <person name="Corre E."/>
            <person name="Pelletier E."/>
            <person name="Niang G."/>
            <person name="Scheremetjew M."/>
            <person name="Finn R."/>
            <person name="Kale V."/>
            <person name="Holt S."/>
            <person name="Cochrane G."/>
            <person name="Meng A."/>
            <person name="Brown T."/>
            <person name="Cohen L."/>
        </authorList>
    </citation>
    <scope>NUCLEOTIDE SEQUENCE</scope>
</reference>
<dbReference type="InterPro" id="IPR002885">
    <property type="entry name" value="PPR_rpt"/>
</dbReference>
<accession>A0A7S1EW66</accession>
<evidence type="ECO:0008006" key="3">
    <source>
        <dbReference type="Google" id="ProtNLM"/>
    </source>
</evidence>